<protein>
    <recommendedName>
        <fullName evidence="3">DUF2255 family protein</fullName>
    </recommendedName>
</protein>
<reference evidence="1 2" key="1">
    <citation type="submission" date="2020-08" db="EMBL/GenBank/DDBJ databases">
        <title>Genome Sequencing of Nocardia wallacei strain FMUON74 and assembly.</title>
        <authorList>
            <person name="Toyokawa M."/>
            <person name="Uesaka K."/>
        </authorList>
    </citation>
    <scope>NUCLEOTIDE SEQUENCE [LARGE SCALE GENOMIC DNA]</scope>
    <source>
        <strain evidence="1 2">FMUON74</strain>
    </source>
</reference>
<evidence type="ECO:0000313" key="1">
    <source>
        <dbReference type="EMBL" id="BCK53031.1"/>
    </source>
</evidence>
<dbReference type="Proteomes" id="UP000516173">
    <property type="component" value="Chromosome"/>
</dbReference>
<dbReference type="InterPro" id="IPR016888">
    <property type="entry name" value="UCP028498"/>
</dbReference>
<gene>
    <name evidence="1" type="ORF">NWFMUON74_08030</name>
</gene>
<evidence type="ECO:0008006" key="3">
    <source>
        <dbReference type="Google" id="ProtNLM"/>
    </source>
</evidence>
<dbReference type="EMBL" id="AP023396">
    <property type="protein sequence ID" value="BCK53031.1"/>
    <property type="molecule type" value="Genomic_DNA"/>
</dbReference>
<dbReference type="Pfam" id="PF10012">
    <property type="entry name" value="DUF2255"/>
    <property type="match status" value="1"/>
</dbReference>
<dbReference type="GeneID" id="80345424"/>
<evidence type="ECO:0000313" key="2">
    <source>
        <dbReference type="Proteomes" id="UP000516173"/>
    </source>
</evidence>
<dbReference type="AlphaFoldDB" id="A0A7G1KDS3"/>
<dbReference type="KEGG" id="nwl:NWFMUON74_08030"/>
<sequence>MAKWTAAELTRIAETEELQLAAAGRDGTLRMPVTIWVVRHGRDLYVRSVNGADSAWLRTARDSGHGRIRAGSIDQDVDFAAADHALDDEIDHEYATKYQRYAASIIAEITSAKARSTTLRLLPRQ</sequence>
<keyword evidence="2" id="KW-1185">Reference proteome</keyword>
<dbReference type="RefSeq" id="WP_187686646.1">
    <property type="nucleotide sequence ID" value="NZ_AP023396.1"/>
</dbReference>
<name>A0A7G1KDS3_9NOCA</name>
<organism evidence="1 2">
    <name type="scientific">Nocardia wallacei</name>
    <dbReference type="NCBI Taxonomy" id="480035"/>
    <lineage>
        <taxon>Bacteria</taxon>
        <taxon>Bacillati</taxon>
        <taxon>Actinomycetota</taxon>
        <taxon>Actinomycetes</taxon>
        <taxon>Mycobacteriales</taxon>
        <taxon>Nocardiaceae</taxon>
        <taxon>Nocardia</taxon>
    </lineage>
</organism>
<accession>A0A7G1KDS3</accession>
<proteinExistence type="predicted"/>